<dbReference type="InterPro" id="IPR013022">
    <property type="entry name" value="Xyl_isomerase-like_TIM-brl"/>
</dbReference>
<dbReference type="Gene3D" id="3.20.20.150">
    <property type="entry name" value="Divalent-metal-dependent TIM barrel enzymes"/>
    <property type="match status" value="1"/>
</dbReference>
<dbReference type="RefSeq" id="WP_178933552.1">
    <property type="nucleotide sequence ID" value="NZ_JACBAZ010000006.1"/>
</dbReference>
<gene>
    <name evidence="3" type="ORF">HW115_14105</name>
</gene>
<accession>A0A851GLP4</accession>
<keyword evidence="1" id="KW-0413">Isomerase</keyword>
<proteinExistence type="predicted"/>
<dbReference type="GO" id="GO:0016853">
    <property type="term" value="F:isomerase activity"/>
    <property type="evidence" value="ECO:0007669"/>
    <property type="project" value="UniProtKB-KW"/>
</dbReference>
<dbReference type="AlphaFoldDB" id="A0A851GLP4"/>
<feature type="domain" description="Xylose isomerase-like TIM barrel" evidence="2">
    <location>
        <begin position="46"/>
        <end position="237"/>
    </location>
</feature>
<dbReference type="Proteomes" id="UP000557872">
    <property type="component" value="Unassembled WGS sequence"/>
</dbReference>
<keyword evidence="4" id="KW-1185">Reference proteome</keyword>
<organism evidence="3 4">
    <name type="scientific">Oceaniferula marina</name>
    <dbReference type="NCBI Taxonomy" id="2748318"/>
    <lineage>
        <taxon>Bacteria</taxon>
        <taxon>Pseudomonadati</taxon>
        <taxon>Verrucomicrobiota</taxon>
        <taxon>Verrucomicrobiia</taxon>
        <taxon>Verrucomicrobiales</taxon>
        <taxon>Verrucomicrobiaceae</taxon>
        <taxon>Oceaniferula</taxon>
    </lineage>
</organism>
<dbReference type="InterPro" id="IPR050417">
    <property type="entry name" value="Sugar_Epim/Isomerase"/>
</dbReference>
<evidence type="ECO:0000256" key="1">
    <source>
        <dbReference type="ARBA" id="ARBA00023235"/>
    </source>
</evidence>
<dbReference type="PANTHER" id="PTHR43489">
    <property type="entry name" value="ISOMERASE"/>
    <property type="match status" value="1"/>
</dbReference>
<protein>
    <submittedName>
        <fullName evidence="3">TIM barrel protein</fullName>
    </submittedName>
</protein>
<evidence type="ECO:0000313" key="3">
    <source>
        <dbReference type="EMBL" id="NWK56751.1"/>
    </source>
</evidence>
<dbReference type="PANTHER" id="PTHR43489:SF3">
    <property type="entry name" value="XYLOSE ISOMERASE DOMAIN PROTEIN TIM BARREL"/>
    <property type="match status" value="1"/>
</dbReference>
<name>A0A851GLP4_9BACT</name>
<dbReference type="EMBL" id="JACBAZ010000006">
    <property type="protein sequence ID" value="NWK56751.1"/>
    <property type="molecule type" value="Genomic_DNA"/>
</dbReference>
<reference evidence="3 4" key="1">
    <citation type="submission" date="2020-07" db="EMBL/GenBank/DDBJ databases">
        <title>Roseicoccus Jingziensis gen. nov., sp. nov., isolated from coastal seawater.</title>
        <authorList>
            <person name="Feng X."/>
        </authorList>
    </citation>
    <scope>NUCLEOTIDE SEQUENCE [LARGE SCALE GENOMIC DNA]</scope>
    <source>
        <strain evidence="3 4">N1E253</strain>
    </source>
</reference>
<dbReference type="InterPro" id="IPR036237">
    <property type="entry name" value="Xyl_isomerase-like_sf"/>
</dbReference>
<sequence>MIHHSVSRWCFASTPIDQLCHRCQQLGISGIDLLTLEEIPEVQQLGLACSITAAHPDQDGIGTIEKGFNQPAYHPALRRIYQQLIPAAAELGVKQVICFSGNRDGLGDEEGLANCAKGLAPMVELAAQHQVTLVMELLNSKVDHPDYQCDRTSWGASLCERLNSPSFKLLYDIYHMQIMEGDIIRTIRENHQHIAHYHTAGVPGRHEFDATQELNYPAITRAIADTGFHGFIGQEYVPSTDDPFTFLAKAIQYCSPE</sequence>
<dbReference type="SUPFAM" id="SSF51658">
    <property type="entry name" value="Xylose isomerase-like"/>
    <property type="match status" value="1"/>
</dbReference>
<evidence type="ECO:0000259" key="2">
    <source>
        <dbReference type="Pfam" id="PF01261"/>
    </source>
</evidence>
<dbReference type="Pfam" id="PF01261">
    <property type="entry name" value="AP_endonuc_2"/>
    <property type="match status" value="1"/>
</dbReference>
<comment type="caution">
    <text evidence="3">The sequence shown here is derived from an EMBL/GenBank/DDBJ whole genome shotgun (WGS) entry which is preliminary data.</text>
</comment>
<evidence type="ECO:0000313" key="4">
    <source>
        <dbReference type="Proteomes" id="UP000557872"/>
    </source>
</evidence>